<reference evidence="1" key="2">
    <citation type="journal article" date="2015" name="Fish Shellfish Immunol.">
        <title>Early steps in the European eel (Anguilla anguilla)-Vibrio vulnificus interaction in the gills: Role of the RtxA13 toxin.</title>
        <authorList>
            <person name="Callol A."/>
            <person name="Pajuelo D."/>
            <person name="Ebbesson L."/>
            <person name="Teles M."/>
            <person name="MacKenzie S."/>
            <person name="Amaro C."/>
        </authorList>
    </citation>
    <scope>NUCLEOTIDE SEQUENCE</scope>
</reference>
<evidence type="ECO:0000313" key="1">
    <source>
        <dbReference type="EMBL" id="JAH99388.1"/>
    </source>
</evidence>
<accession>A0A0E9XCJ1</accession>
<organism evidence="1">
    <name type="scientific">Anguilla anguilla</name>
    <name type="common">European freshwater eel</name>
    <name type="synonym">Muraena anguilla</name>
    <dbReference type="NCBI Taxonomy" id="7936"/>
    <lineage>
        <taxon>Eukaryota</taxon>
        <taxon>Metazoa</taxon>
        <taxon>Chordata</taxon>
        <taxon>Craniata</taxon>
        <taxon>Vertebrata</taxon>
        <taxon>Euteleostomi</taxon>
        <taxon>Actinopterygii</taxon>
        <taxon>Neopterygii</taxon>
        <taxon>Teleostei</taxon>
        <taxon>Anguilliformes</taxon>
        <taxon>Anguillidae</taxon>
        <taxon>Anguilla</taxon>
    </lineage>
</organism>
<reference evidence="1" key="1">
    <citation type="submission" date="2014-11" db="EMBL/GenBank/DDBJ databases">
        <authorList>
            <person name="Amaro Gonzalez C."/>
        </authorList>
    </citation>
    <scope>NUCLEOTIDE SEQUENCE</scope>
</reference>
<sequence>MNKSTKYCSNGFSGVDFELFVFL</sequence>
<name>A0A0E9XCJ1_ANGAN</name>
<proteinExistence type="predicted"/>
<protein>
    <submittedName>
        <fullName evidence="1">Uncharacterized protein</fullName>
    </submittedName>
</protein>
<dbReference type="AlphaFoldDB" id="A0A0E9XCJ1"/>
<dbReference type="EMBL" id="GBXM01009189">
    <property type="protein sequence ID" value="JAH99388.1"/>
    <property type="molecule type" value="Transcribed_RNA"/>
</dbReference>